<evidence type="ECO:0008006" key="4">
    <source>
        <dbReference type="Google" id="ProtNLM"/>
    </source>
</evidence>
<reference evidence="3" key="1">
    <citation type="submission" date="2024-06" db="EMBL/GenBank/DDBJ databases">
        <title>Draft genome sequence of Microbacterium sp. strain A8/3-1, isolated from Oxytropis tragacanthoides Fisch. ex DC. Root nodules in the Altai region of Russia.</title>
        <authorList>
            <person name="Sazanova A."/>
            <person name="Guro P."/>
            <person name="Kuznetsova I."/>
            <person name="Belimov A."/>
            <person name="Safronova V."/>
        </authorList>
    </citation>
    <scope>NUCLEOTIDE SEQUENCE</scope>
    <source>
        <strain evidence="3">A8/3-1</strain>
    </source>
</reference>
<evidence type="ECO:0000256" key="1">
    <source>
        <dbReference type="SAM" id="MobiDB-lite"/>
    </source>
</evidence>
<evidence type="ECO:0000256" key="2">
    <source>
        <dbReference type="SAM" id="Phobius"/>
    </source>
</evidence>
<feature type="region of interest" description="Disordered" evidence="1">
    <location>
        <begin position="1"/>
        <end position="57"/>
    </location>
</feature>
<feature type="transmembrane region" description="Helical" evidence="2">
    <location>
        <begin position="116"/>
        <end position="141"/>
    </location>
</feature>
<feature type="compositionally biased region" description="Pro residues" evidence="1">
    <location>
        <begin position="1"/>
        <end position="38"/>
    </location>
</feature>
<sequence length="238" mass="23727">MTDPQLPPPSGAVPPVPPVPFGAVPPPPPAFPAAPPAATPQAAPAPQAPPAYQAPLAPPSPPAYQAAPAYPTAPAYAVQLAPQAAPPGAYQVPVGGYAAPAGAYAVPETAPRASGFLGILALIFSVVAAVVTPIVVGVAGFEIGRRLPEGITTTNDDVLSVLSPARDQVLWAELSFWTGTILGIAAIVIGIIAIRKKQGRGAGIGALVVAVLAPMIFFVVLLIAFSTGSAAGFVDFAS</sequence>
<keyword evidence="2" id="KW-0812">Transmembrane</keyword>
<protein>
    <recommendedName>
        <fullName evidence="4">DUF4064 domain-containing protein</fullName>
    </recommendedName>
</protein>
<proteinExistence type="predicted"/>
<accession>A0AAU7VWE1</accession>
<feature type="compositionally biased region" description="Low complexity" evidence="1">
    <location>
        <begin position="39"/>
        <end position="55"/>
    </location>
</feature>
<feature type="transmembrane region" description="Helical" evidence="2">
    <location>
        <begin position="174"/>
        <end position="194"/>
    </location>
</feature>
<name>A0AAU7VWE1_9MICO</name>
<dbReference type="AlphaFoldDB" id="A0AAU7VWE1"/>
<keyword evidence="2" id="KW-0472">Membrane</keyword>
<evidence type="ECO:0000313" key="3">
    <source>
        <dbReference type="EMBL" id="XBX78576.1"/>
    </source>
</evidence>
<dbReference type="RefSeq" id="WP_350351818.1">
    <property type="nucleotide sequence ID" value="NZ_CP158357.1"/>
</dbReference>
<gene>
    <name evidence="3" type="ORF">ABS642_00350</name>
</gene>
<organism evidence="3">
    <name type="scientific">Microbacterium sp. A8/3-1</name>
    <dbReference type="NCBI Taxonomy" id="3160749"/>
    <lineage>
        <taxon>Bacteria</taxon>
        <taxon>Bacillati</taxon>
        <taxon>Actinomycetota</taxon>
        <taxon>Actinomycetes</taxon>
        <taxon>Micrococcales</taxon>
        <taxon>Microbacteriaceae</taxon>
        <taxon>Microbacterium</taxon>
    </lineage>
</organism>
<feature type="transmembrane region" description="Helical" evidence="2">
    <location>
        <begin position="206"/>
        <end position="234"/>
    </location>
</feature>
<keyword evidence="2" id="KW-1133">Transmembrane helix</keyword>
<dbReference type="EMBL" id="CP158357">
    <property type="protein sequence ID" value="XBX78576.1"/>
    <property type="molecule type" value="Genomic_DNA"/>
</dbReference>